<evidence type="ECO:0000256" key="1">
    <source>
        <dbReference type="SAM" id="MobiDB-lite"/>
    </source>
</evidence>
<sequence length="437" mass="48164">MARWKAIGHAVIVAFTCYFNCLPQAALAASEAQLKFLPVLAASSTSKEDRFRSPREFNGLLVNKSRPLNATIDVAMRKQIIGPVEHYTGLTEAAATHYRQQSQQEVVRRQESFNFGDGHSRNYRGGRGYNSGYSVQGSPEHLGPPHGEHYSSRHHEQRFGGQDGGYPSTRLHQVPVRENRVEVRIHDYRRDQGITNDAVGIWQQRQRRHRGAQNPSDRDEGRQSRPGQGFSGQNDLLPSQNRLFDSGVTGGSFDNGPDGDSSCGPRSLCVESNGLFPVDGNCCGFVSCANCRPYTQRCAAGTVFDLDLWACNHVRDTERCAGNNRECAHTEVNLRGDYGDSTEEGQGGHGRQSSSRGYHDSDDSLYHGSFHNGQPYQMRHHSPQYNSGDYGGGSPSHRGPGWEFAAASEPKVSSKSGKVLRVSKEVIATLKKKKAVA</sequence>
<proteinExistence type="predicted"/>
<dbReference type="SMART" id="SM00494">
    <property type="entry name" value="ChtBD2"/>
    <property type="match status" value="1"/>
</dbReference>
<reference evidence="3" key="1">
    <citation type="submission" date="2021-01" db="UniProtKB">
        <authorList>
            <consortium name="EnsemblMetazoa"/>
        </authorList>
    </citation>
    <scope>IDENTIFICATION</scope>
</reference>
<dbReference type="InterPro" id="IPR036508">
    <property type="entry name" value="Chitin-bd_dom_sf"/>
</dbReference>
<dbReference type="SUPFAM" id="SSF57625">
    <property type="entry name" value="Invertebrate chitin-binding proteins"/>
    <property type="match status" value="1"/>
</dbReference>
<feature type="region of interest" description="Disordered" evidence="1">
    <location>
        <begin position="196"/>
        <end position="259"/>
    </location>
</feature>
<dbReference type="Gene3D" id="2.170.140.10">
    <property type="entry name" value="Chitin binding domain"/>
    <property type="match status" value="1"/>
</dbReference>
<protein>
    <recommendedName>
        <fullName evidence="2">Chitin-binding type-2 domain-containing protein</fullName>
    </recommendedName>
</protein>
<accession>A0A7M7M5V0</accession>
<feature type="region of interest" description="Disordered" evidence="1">
    <location>
        <begin position="335"/>
        <end position="416"/>
    </location>
</feature>
<evidence type="ECO:0000313" key="3">
    <source>
        <dbReference type="EnsemblMetazoa" id="XP_022651599"/>
    </source>
</evidence>
<dbReference type="GO" id="GO:0005576">
    <property type="term" value="C:extracellular region"/>
    <property type="evidence" value="ECO:0007669"/>
    <property type="project" value="InterPro"/>
</dbReference>
<feature type="domain" description="Chitin-binding type-2" evidence="2">
    <location>
        <begin position="266"/>
        <end position="322"/>
    </location>
</feature>
<dbReference type="Proteomes" id="UP000594260">
    <property type="component" value="Unplaced"/>
</dbReference>
<organism evidence="3 4">
    <name type="scientific">Varroa destructor</name>
    <name type="common">Honeybee mite</name>
    <dbReference type="NCBI Taxonomy" id="109461"/>
    <lineage>
        <taxon>Eukaryota</taxon>
        <taxon>Metazoa</taxon>
        <taxon>Ecdysozoa</taxon>
        <taxon>Arthropoda</taxon>
        <taxon>Chelicerata</taxon>
        <taxon>Arachnida</taxon>
        <taxon>Acari</taxon>
        <taxon>Parasitiformes</taxon>
        <taxon>Mesostigmata</taxon>
        <taxon>Gamasina</taxon>
        <taxon>Dermanyssoidea</taxon>
        <taxon>Varroidae</taxon>
        <taxon>Varroa</taxon>
    </lineage>
</organism>
<name>A0A7M7M5V0_VARDE</name>
<dbReference type="RefSeq" id="XP_022651599.1">
    <property type="nucleotide sequence ID" value="XM_022795864.1"/>
</dbReference>
<evidence type="ECO:0000259" key="2">
    <source>
        <dbReference type="PROSITE" id="PS50940"/>
    </source>
</evidence>
<dbReference type="AlphaFoldDB" id="A0A7M7M5V0"/>
<feature type="compositionally biased region" description="Polar residues" evidence="1">
    <location>
        <begin position="231"/>
        <end position="243"/>
    </location>
</feature>
<dbReference type="PROSITE" id="PS50940">
    <property type="entry name" value="CHIT_BIND_II"/>
    <property type="match status" value="1"/>
</dbReference>
<keyword evidence="4" id="KW-1185">Reference proteome</keyword>
<dbReference type="GO" id="GO:0008061">
    <property type="term" value="F:chitin binding"/>
    <property type="evidence" value="ECO:0007669"/>
    <property type="project" value="InterPro"/>
</dbReference>
<dbReference type="InterPro" id="IPR002557">
    <property type="entry name" value="Chitin-bd_dom"/>
</dbReference>
<dbReference type="EnsemblMetazoa" id="XM_022795864">
    <property type="protein sequence ID" value="XP_022651599"/>
    <property type="gene ID" value="LOC111246374"/>
</dbReference>
<feature type="compositionally biased region" description="Basic and acidic residues" evidence="1">
    <location>
        <begin position="146"/>
        <end position="158"/>
    </location>
</feature>
<dbReference type="GeneID" id="111246374"/>
<feature type="region of interest" description="Disordered" evidence="1">
    <location>
        <begin position="99"/>
        <end position="178"/>
    </location>
</feature>
<dbReference type="Pfam" id="PF01607">
    <property type="entry name" value="CBM_14"/>
    <property type="match status" value="1"/>
</dbReference>
<evidence type="ECO:0000313" key="4">
    <source>
        <dbReference type="Proteomes" id="UP000594260"/>
    </source>
</evidence>